<dbReference type="EMBL" id="JACOPR010000002">
    <property type="protein sequence ID" value="MBC5730151.1"/>
    <property type="molecule type" value="Genomic_DNA"/>
</dbReference>
<keyword evidence="1" id="KW-0472">Membrane</keyword>
<dbReference type="Proteomes" id="UP000660021">
    <property type="component" value="Unassembled WGS sequence"/>
</dbReference>
<accession>A0ABR7HRV1</accession>
<evidence type="ECO:0000256" key="1">
    <source>
        <dbReference type="SAM" id="Phobius"/>
    </source>
</evidence>
<keyword evidence="3" id="KW-1185">Reference proteome</keyword>
<sequence>MKRLLEAGNACIAEMDWRDMALVKFCLCAMGMLLGLAVPKRGRKWAALGAAVLFVAAYIPLVLRFLPHLGRALSGRED</sequence>
<evidence type="ECO:0000313" key="2">
    <source>
        <dbReference type="EMBL" id="MBC5730151.1"/>
    </source>
</evidence>
<comment type="caution">
    <text evidence="2">The sequence shown here is derived from an EMBL/GenBank/DDBJ whole genome shotgun (WGS) entry which is preliminary data.</text>
</comment>
<feature type="transmembrane region" description="Helical" evidence="1">
    <location>
        <begin position="21"/>
        <end position="39"/>
    </location>
</feature>
<dbReference type="RefSeq" id="WP_101692519.1">
    <property type="nucleotide sequence ID" value="NZ_JACOPR010000002.1"/>
</dbReference>
<gene>
    <name evidence="2" type="ORF">H8S34_04795</name>
</gene>
<name>A0ABR7HRV1_9FIRM</name>
<keyword evidence="1" id="KW-0812">Transmembrane</keyword>
<proteinExistence type="predicted"/>
<evidence type="ECO:0000313" key="3">
    <source>
        <dbReference type="Proteomes" id="UP000660021"/>
    </source>
</evidence>
<protein>
    <submittedName>
        <fullName evidence="2">Permease of phosphate ABC transporter</fullName>
    </submittedName>
</protein>
<reference evidence="2 3" key="1">
    <citation type="submission" date="2020-08" db="EMBL/GenBank/DDBJ databases">
        <title>Genome public.</title>
        <authorList>
            <person name="Liu C."/>
            <person name="Sun Q."/>
        </authorList>
    </citation>
    <scope>NUCLEOTIDE SEQUENCE [LARGE SCALE GENOMIC DNA]</scope>
    <source>
        <strain evidence="2 3">New-38</strain>
    </source>
</reference>
<feature type="transmembrane region" description="Helical" evidence="1">
    <location>
        <begin position="45"/>
        <end position="66"/>
    </location>
</feature>
<organism evidence="2 3">
    <name type="scientific">Pseudoflavonifractor hominis</name>
    <dbReference type="NCBI Taxonomy" id="2763059"/>
    <lineage>
        <taxon>Bacteria</taxon>
        <taxon>Bacillati</taxon>
        <taxon>Bacillota</taxon>
        <taxon>Clostridia</taxon>
        <taxon>Eubacteriales</taxon>
        <taxon>Oscillospiraceae</taxon>
        <taxon>Pseudoflavonifractor</taxon>
    </lineage>
</organism>
<keyword evidence="1" id="KW-1133">Transmembrane helix</keyword>